<accession>A0A366JFR8</accession>
<dbReference type="InterPro" id="IPR025592">
    <property type="entry name" value="DUF4347"/>
</dbReference>
<dbReference type="OrthoDB" id="6089850at2"/>
<feature type="domain" description="Cadherin" evidence="7">
    <location>
        <begin position="3088"/>
        <end position="3197"/>
    </location>
</feature>
<dbReference type="RefSeq" id="WP_113915053.1">
    <property type="nucleotide sequence ID" value="NZ_QNSE01000001.1"/>
</dbReference>
<dbReference type="Pfam" id="PF05345">
    <property type="entry name" value="He_PIG"/>
    <property type="match status" value="2"/>
</dbReference>
<dbReference type="InterPro" id="IPR010221">
    <property type="entry name" value="VCBS_dom"/>
</dbReference>
<feature type="domain" description="Cadherin" evidence="7">
    <location>
        <begin position="3415"/>
        <end position="3524"/>
    </location>
</feature>
<sequence>MKKQYSNKSTKKTTSSSPVNKKQARKALITALEPRLLLDGAAVATAVDVLTDSQLHDAFQMDVNQQDSDTSFVIAPTEVRAVDPSQNNGKKEVIFIEDNVSDYQTLIDAANTGIEIVILDSTQDGLAQMALWAETHTDFDAIHLISHGAEGSLNLGGLHLDSTAISGRSADLAKLGSALNKEGDLLLYGCEVASGEGQDFIVALAKATQADVAASDDLTGSAELGGDWELEVKEGAIESSSLSIYEFNKILPTITFDTVTQNGNYAVNVSEQGVEVSVTTENANNIFAQANASVGGASGNLIGDTQGDGLTKVIFTFDTTVDITSIQYIETSNFSSGTYVFTNTTSGSSESVAINASDSTDINGIHGQLATLNLTNVDTMEVTYSGGVFAPAFDNLIFTPSVSNTTPTLSGTPTDITVTEDTASNVDLSAVTFADSDGDSLTATLTASAGTLAASSGGSVTVSGSGTGTLTLSGTAANINTYLDTASNVQYTGASNASGGDAATLSIKANDGTTDSSVATVNIDITAVNDIPVINNLSDGTPSTTLNISEYIDVQGDIAGVVDVDGGDFNGGYLLIEQTSGTANGSFLSDLDDITFKFGTTESSANGTPSGGDTVWYSDGGPFVAMGTVDNSLTGQNGANLRIDLNTSNAKPNSVGDFLGYIKYSASTEGDRSFSVTVNDGDGGTSTAASFTMQVIDNIAPTVVSIDRQTPSNEITNADSLVWRVTFSEAVANIDSADFAVSGTTGTVTNVTSAGGNAYDVTVSGGNLVSYNGNVTLSFAGGQNITDSANTPNALTTTTPTGTNNANYTLDNTVSAPTIDLSSGSDSGSSNSDNITSDTTPTVTGTAEAGATVALYDTDGTTSLGLATADGSGNWSITSSALSTGSHTLTTKATDAAGNVSVASSGLTITVDDTAPTLSSSNPADEAVSVAPSGDITLTFSEDIAKGYDEITLINITTGATVDTFDVLNGGNLTYSGNTVTLNPTSDLDEATTYAIRIDGNAVRDTAGNTYAGISDNTTLNFTTGVTDSAAPTFLSIQRADNNTITGSTTSFTLAFNEAVNVEAGDFELNTGGSVAGTIGTITGSGTNTITVNVTGISGIGTLGLNLKSGHAVTDLAGNALATAEPSDDEVYTVDTVAPTLISINCVDSETTNADSVQFMAVFSENVTGLSADDFELTGTVTSGASISTVTGTGNGYVITVSGVSGDGALGVKLKSAATMTDSAGNALTATTASAVTERYTIDNTAPIATAIITTNTALSTADTVTFDVTFDEAVANVSADDFEISGDVTGTITGITGSGSSYTVTVDSISGDGALGLNFKSGQNITDAAGNALAGTEPTTDESYTIDNTLPTVTSISRGMVNQVEANTATDVVFTVVMSETVTGIETSDFAVTGNATNTGVSSVSSSDGKVFKVTVAGVNGTIGQTLGLSFTGSADDVLSQASTAQFTSGDSYTIAGTLLNEGAMTQAQLDALVDLNREGTLLEQSVDGAKEVVIVDSRVPGLVDLTKESNPNADVWLLDGSRSATEQITEILSNYSDLDALHILSHGGVGEIYLGAETISGSSITENSDVYAAWGNALSDSGDILLYGCNVAQGDTGIGFINQLAQVTGADIAASDDLTGSAVLGGDWVLERSSGEITNDTLSIAGAELVLANQTMTFSSGASHAGFTFSGLSGGTGEIWLPNMNTTPGRITVDSGTFSLVSFQTAQWQGAENYIVSSNLGQSQNYSGSGTVTLNWSGISWIEFRSASNGGDADSIKNLVFNVPAADTTAPTFDSTPAASNIADTTLDLATDINEAGKVYYVVVADGAQAPTAAQVKAGVSYGDNNGRGATVVTSGNATVSSGDFSNTFNVTGLTASTSYDIYVVAEDDEGTPNLQSSVTKVDATTIAPANQAPIISDAVANQTVDDNATVSPFNAITLADVDGDNVSVTVALDTAAKGVFTAASLTSSGFTNAGSGSYTLSSTSLASAQAALRALVFDATDNRVAVNSTETTTFTITVNDGTVNNSNNTTTVVSTSVNDTPTDIALSDAAYSHSEGSTNVVVGSFSSTDADTGESFSYSLVAGSSDTDNAKFNINGADLRVTDRASVPAGTYSIRVQVSDGDATYEKAFSITVSDDQAPSISTIVPNDNATGVSVADSIQIAFDENVQLGSAGTITLYDITGSGANSITIDVSSHNGQLSIEDNVITINPTDNLKATNQYAVQLTAGALEDSVNNASLAVNDTTSYNFTTGTVDTTAPTVAIVDVEGPTQPNAGTVSINFSEQVTGVDITDFVLTKDGNSVDLTGLSVVGSGSVYSIDLSSVTTAGGTYVLTLATSNITDSSGNALATGDSDTFVIDTTAPTGVAIVRAGAETTNGNAATFTAVFSEAVSGVDATDFTLTGTATGGTISSVTQVSDSVYTVSVTGLSGDGTVGVDLNSTDTGITDTASNAISGGKVGQQITRDTAGPSVLSVNRDGAEVTTADTTTFTVNFSEAVSGVDVSDFSLFGGASGTVASISGSGATYQVTVNNISGDGSLRLDLNSSGTGIADLTANAIASGFTGGDSVTIDNTAPTITASQSVNLDEGMVTGTVIGQVKASDSNGVSQFAIQSGNDAGYFAIDNNGVLTLTSAGAAAIDYETATSYTLNIVATDIVGQASSAVGVTIAVQDINDNAPVISSSSTASVAENTAISAVVYDANATDADSSTTFNTLTYSLKATADHSAFTIDASTGEVTLKAAADYETKSAYDFTVIASDGMRSTEKDVTLSITDINDNTPVMTSGATGSVDENADTSTVIYTATGTDADGTATNNTLVYSLTGTDAALLDINASTGVVTLKASADYETKASYRFNVVATDNGAGNYNSGSLSSTQAVTVSVNDLNDNTPVMTSAATGSVDENADTSTVIYTATGTDADGTATNNTLVYSLTGTDAALLDINASTGVVTLKASADYETKASYRFNVVATDNGAGNFNSGSLSTTQAVTVSVNDLNDNTPAITSGATGNVDENADTSTVIYTATGTDADGTAANNTLRYSLTGDDAALLDINASTGVVTLKASADYETKASYRFNVVATDNGAGNYNSGSLSSTQAVTVSVNDLNDNTPVMTSGATGSVDENADTSTVIYTATGTDADGTATNNTLVYSLTGTDAALLDINASTGVVTLKASADYETKTSYRFNVVATDNGAGNVNSGSLSTTQAVIVSVNDLNDNTPVITSGATGSVDENADTSTVVYTATGTDADGTATNNTLVYSLTGTDAALLDINASTGVVTLKASADYETKTSYRFNVVATDNGAGNYNSGSLSTTQAVTVSVNDLNDNTPMMTSGATGSVDENADISTVIYTATGTDADGTAVNNTLRYSLTGDDAALLDINATTGVVTLKASADYETKASYRFNVVATDNGAGNFNSGSLSTTQAVIVSVNDLNDNTPVITSSATGNVDENADTSTVIYTATGTDADGTATNNTLRYSLTGDDAALLDIDSISGVVTLKVSADYETKDSYSFNVVATDNGAGNFNSGSLSTTQAVIVSVNDLNDNTPVITSSATGSVDENADTSTVIYTATGTDADGTATNNTLVYSLTGTDAALLDINATTGVVTLKASADYETKASYRFNVVATDNGAGNFNSGSLSATQAVIVSVNDLNDSAPTVVAGAATETLVEAGGVNNAAAGANSSSITLTKGDVDTVGSVSYDATYLINNGWTNSEDGKTYSRIGTYGTATLTVSTDVVSYVLNNNDSDTQSLVVGQSVTDSFMIQVTDGNATQSTSAVFNITGANDAPMVEATAAAMSGTAGLVFTPVTLPADLFADVDDGQTGQLVWSVENLPTGLVFDAVTHTISGTPQGGFEGINTLQIVATDPDGGQVKTSVTLTLRPSPVSPPVEASPEATEQVQPLGEQADTTESDIDLNVESLPSGLIDSGAGVSGFAGESADEVQLVDVAAPVDSAVSAAPSPVAESNGQGTPNGTIVSESRVSVDVGANGQVRVTEGVGQLSNSTGLTVASMVSRADSVSISLADTGTSASYSATLADGSSLPTWVKVNPTTGEVSMTPPSGQGKITLKINATDADGNIRVLEVEVDLNQLPSSVEEEPVEPAAQANGAIFVPLDEQLAVAGEQFDDYGNDLMKLLVS</sequence>
<dbReference type="NCBIfam" id="TIGR01965">
    <property type="entry name" value="VCBS_repeat"/>
    <property type="match status" value="1"/>
</dbReference>
<dbReference type="Gene3D" id="2.60.40.10">
    <property type="entry name" value="Immunoglobulins"/>
    <property type="match status" value="3"/>
</dbReference>
<dbReference type="EMBL" id="QNSE01000001">
    <property type="protein sequence ID" value="RBP85821.1"/>
    <property type="molecule type" value="Genomic_DNA"/>
</dbReference>
<protein>
    <submittedName>
        <fullName evidence="8">VCBS repeat-containing protein</fullName>
    </submittedName>
</protein>
<organism evidence="8 9">
    <name type="scientific">Marinomonas rhizomae</name>
    <dbReference type="NCBI Taxonomy" id="491948"/>
    <lineage>
        <taxon>Bacteria</taxon>
        <taxon>Pseudomonadati</taxon>
        <taxon>Pseudomonadota</taxon>
        <taxon>Gammaproteobacteria</taxon>
        <taxon>Oceanospirillales</taxon>
        <taxon>Oceanospirillaceae</taxon>
        <taxon>Marinomonas</taxon>
    </lineage>
</organism>
<dbReference type="Pfam" id="PF13205">
    <property type="entry name" value="Big_5"/>
    <property type="match status" value="1"/>
</dbReference>
<dbReference type="PRINTS" id="PR00205">
    <property type="entry name" value="CADHERIN"/>
</dbReference>
<dbReference type="GO" id="GO:0007156">
    <property type="term" value="P:homophilic cell adhesion via plasma membrane adhesion molecules"/>
    <property type="evidence" value="ECO:0007669"/>
    <property type="project" value="InterPro"/>
</dbReference>
<dbReference type="Gene3D" id="2.60.40.1220">
    <property type="match status" value="3"/>
</dbReference>
<dbReference type="InterPro" id="IPR013783">
    <property type="entry name" value="Ig-like_fold"/>
</dbReference>
<reference evidence="8 9" key="1">
    <citation type="submission" date="2018-06" db="EMBL/GenBank/DDBJ databases">
        <title>Genomic Encyclopedia of Type Strains, Phase III (KMG-III): the genomes of soil and plant-associated and newly described type strains.</title>
        <authorList>
            <person name="Whitman W."/>
        </authorList>
    </citation>
    <scope>NUCLEOTIDE SEQUENCE [LARGE SCALE GENOMIC DNA]</scope>
    <source>
        <strain evidence="8 9">CECT 7377</strain>
    </source>
</reference>
<evidence type="ECO:0000313" key="8">
    <source>
        <dbReference type="EMBL" id="RBP85821.1"/>
    </source>
</evidence>
<feature type="domain" description="Cadherin" evidence="7">
    <location>
        <begin position="2659"/>
        <end position="2761"/>
    </location>
</feature>
<dbReference type="GO" id="GO:0016477">
    <property type="term" value="P:cell migration"/>
    <property type="evidence" value="ECO:0007669"/>
    <property type="project" value="TreeGrafter"/>
</dbReference>
<evidence type="ECO:0000256" key="5">
    <source>
        <dbReference type="ARBA" id="ARBA00023136"/>
    </source>
</evidence>
<keyword evidence="9" id="KW-1185">Reference proteome</keyword>
<feature type="domain" description="Cadherin" evidence="7">
    <location>
        <begin position="2557"/>
        <end position="2659"/>
    </location>
</feature>
<evidence type="ECO:0000256" key="6">
    <source>
        <dbReference type="SAM" id="MobiDB-lite"/>
    </source>
</evidence>
<proteinExistence type="predicted"/>
<keyword evidence="3" id="KW-0677">Repeat</keyword>
<evidence type="ECO:0000256" key="1">
    <source>
        <dbReference type="ARBA" id="ARBA00004370"/>
    </source>
</evidence>
<feature type="domain" description="Cadherin" evidence="7">
    <location>
        <begin position="2870"/>
        <end position="2979"/>
    </location>
</feature>
<feature type="domain" description="Cadherin" evidence="7">
    <location>
        <begin position="3306"/>
        <end position="3415"/>
    </location>
</feature>
<dbReference type="GO" id="GO:0016342">
    <property type="term" value="C:catenin complex"/>
    <property type="evidence" value="ECO:0007669"/>
    <property type="project" value="TreeGrafter"/>
</dbReference>
<feature type="region of interest" description="Disordered" evidence="6">
    <location>
        <begin position="3854"/>
        <end position="3882"/>
    </location>
</feature>
<dbReference type="PROSITE" id="PS50268">
    <property type="entry name" value="CADHERIN_2"/>
    <property type="match status" value="11"/>
</dbReference>
<feature type="domain" description="Cadherin" evidence="7">
    <location>
        <begin position="2987"/>
        <end position="3088"/>
    </location>
</feature>
<dbReference type="CDD" id="cd11304">
    <property type="entry name" value="Cadherin_repeat"/>
    <property type="match status" value="10"/>
</dbReference>
<dbReference type="SMART" id="SM00736">
    <property type="entry name" value="CADG"/>
    <property type="match status" value="2"/>
</dbReference>
<dbReference type="SUPFAM" id="SSF49313">
    <property type="entry name" value="Cadherin-like"/>
    <property type="match status" value="12"/>
</dbReference>
<dbReference type="Gene3D" id="2.60.40.60">
    <property type="entry name" value="Cadherins"/>
    <property type="match status" value="10"/>
</dbReference>
<evidence type="ECO:0000256" key="3">
    <source>
        <dbReference type="ARBA" id="ARBA00022737"/>
    </source>
</evidence>
<evidence type="ECO:0000259" key="7">
    <source>
        <dbReference type="PROSITE" id="PS50268"/>
    </source>
</evidence>
<feature type="region of interest" description="Disordered" evidence="6">
    <location>
        <begin position="1"/>
        <end position="21"/>
    </location>
</feature>
<comment type="caution">
    <text evidence="8">The sequence shown here is derived from an EMBL/GenBank/DDBJ whole genome shotgun (WGS) entry which is preliminary data.</text>
</comment>
<dbReference type="InterPro" id="IPR006644">
    <property type="entry name" value="Cadg"/>
</dbReference>
<dbReference type="PANTHER" id="PTHR24027:SF438">
    <property type="entry name" value="CADHERIN 23"/>
    <property type="match status" value="1"/>
</dbReference>
<dbReference type="GO" id="GO:0045296">
    <property type="term" value="F:cadherin binding"/>
    <property type="evidence" value="ECO:0007669"/>
    <property type="project" value="TreeGrafter"/>
</dbReference>
<dbReference type="PANTHER" id="PTHR24027">
    <property type="entry name" value="CADHERIN-23"/>
    <property type="match status" value="1"/>
</dbReference>
<dbReference type="InterPro" id="IPR044016">
    <property type="entry name" value="Big_13"/>
</dbReference>
<dbReference type="GO" id="GO:0008013">
    <property type="term" value="F:beta-catenin binding"/>
    <property type="evidence" value="ECO:0007669"/>
    <property type="project" value="TreeGrafter"/>
</dbReference>
<name>A0A366JFR8_9GAMM</name>
<dbReference type="Proteomes" id="UP000252792">
    <property type="component" value="Unassembled WGS sequence"/>
</dbReference>
<dbReference type="Pfam" id="PF00028">
    <property type="entry name" value="Cadherin"/>
    <property type="match status" value="10"/>
</dbReference>
<dbReference type="InterPro" id="IPR002126">
    <property type="entry name" value="Cadherin-like_dom"/>
</dbReference>
<feature type="domain" description="Cadherin" evidence="7">
    <location>
        <begin position="3197"/>
        <end position="3306"/>
    </location>
</feature>
<dbReference type="InterPro" id="IPR015919">
    <property type="entry name" value="Cadherin-like_sf"/>
</dbReference>
<keyword evidence="4" id="KW-0106">Calcium</keyword>
<dbReference type="GO" id="GO:0005509">
    <property type="term" value="F:calcium ion binding"/>
    <property type="evidence" value="ECO:0007669"/>
    <property type="project" value="InterPro"/>
</dbReference>
<dbReference type="Pfam" id="PF14252">
    <property type="entry name" value="DUF4347"/>
    <property type="match status" value="2"/>
</dbReference>
<comment type="subcellular location">
    <subcellularLocation>
        <location evidence="1">Membrane</location>
    </subcellularLocation>
</comment>
<feature type="region of interest" description="Disordered" evidence="6">
    <location>
        <begin position="786"/>
        <end position="844"/>
    </location>
</feature>
<feature type="compositionally biased region" description="Low complexity" evidence="6">
    <location>
        <begin position="818"/>
        <end position="844"/>
    </location>
</feature>
<feature type="compositionally biased region" description="Low complexity" evidence="6">
    <location>
        <begin position="789"/>
        <end position="809"/>
    </location>
</feature>
<dbReference type="PROSITE" id="PS00232">
    <property type="entry name" value="CADHERIN_1"/>
    <property type="match status" value="7"/>
</dbReference>
<evidence type="ECO:0000256" key="2">
    <source>
        <dbReference type="ARBA" id="ARBA00022729"/>
    </source>
</evidence>
<feature type="compositionally biased region" description="Low complexity" evidence="6">
    <location>
        <begin position="12"/>
        <end position="21"/>
    </location>
</feature>
<evidence type="ECO:0000313" key="9">
    <source>
        <dbReference type="Proteomes" id="UP000252792"/>
    </source>
</evidence>
<feature type="domain" description="Cadherin" evidence="7">
    <location>
        <begin position="3524"/>
        <end position="3633"/>
    </location>
</feature>
<dbReference type="Pfam" id="PF19077">
    <property type="entry name" value="Big_13"/>
    <property type="match status" value="1"/>
</dbReference>
<keyword evidence="2" id="KW-0732">Signal</keyword>
<dbReference type="InterPro" id="IPR014755">
    <property type="entry name" value="Cu-Rt/internalin_Ig-like"/>
</dbReference>
<dbReference type="SMART" id="SM00112">
    <property type="entry name" value="CA"/>
    <property type="match status" value="11"/>
</dbReference>
<keyword evidence="5" id="KW-0472">Membrane</keyword>
<gene>
    <name evidence="8" type="ORF">DFP80_101316</name>
</gene>
<evidence type="ECO:0000256" key="4">
    <source>
        <dbReference type="ARBA" id="ARBA00022837"/>
    </source>
</evidence>
<feature type="compositionally biased region" description="Basic residues" evidence="6">
    <location>
        <begin position="1"/>
        <end position="11"/>
    </location>
</feature>
<feature type="domain" description="Cadherin" evidence="7">
    <location>
        <begin position="2045"/>
        <end position="2124"/>
    </location>
</feature>
<dbReference type="InterPro" id="IPR020894">
    <property type="entry name" value="Cadherin_CS"/>
</dbReference>
<dbReference type="InterPro" id="IPR039808">
    <property type="entry name" value="Cadherin"/>
</dbReference>
<feature type="domain" description="Cadherin" evidence="7">
    <location>
        <begin position="2761"/>
        <end position="2870"/>
    </location>
</feature>
<dbReference type="InterPro" id="IPR032812">
    <property type="entry name" value="SbsA_Ig"/>
</dbReference>